<evidence type="ECO:0000256" key="1">
    <source>
        <dbReference type="ARBA" id="ARBA00004141"/>
    </source>
</evidence>
<dbReference type="Proteomes" id="UP000095287">
    <property type="component" value="Unplaced"/>
</dbReference>
<feature type="transmembrane region" description="Helical" evidence="2">
    <location>
        <begin position="299"/>
        <end position="320"/>
    </location>
</feature>
<dbReference type="PANTHER" id="PTHR45757:SF11">
    <property type="entry name" value="MAJOR FACILITATOR SUPERFAMILY (MFS) PROFILE DOMAIN-CONTAINING PROTEIN"/>
    <property type="match status" value="1"/>
</dbReference>
<dbReference type="GO" id="GO:0016020">
    <property type="term" value="C:membrane"/>
    <property type="evidence" value="ECO:0007669"/>
    <property type="project" value="UniProtKB-SubCell"/>
</dbReference>
<feature type="transmembrane region" description="Helical" evidence="2">
    <location>
        <begin position="76"/>
        <end position="99"/>
    </location>
</feature>
<dbReference type="WBParaSite" id="L893_g719.t1">
    <property type="protein sequence ID" value="L893_g719.t1"/>
    <property type="gene ID" value="L893_g719"/>
</dbReference>
<dbReference type="GO" id="GO:0022857">
    <property type="term" value="F:transmembrane transporter activity"/>
    <property type="evidence" value="ECO:0007669"/>
    <property type="project" value="InterPro"/>
</dbReference>
<feature type="domain" description="Major facilitator superfamily (MFS) profile" evidence="4">
    <location>
        <begin position="6"/>
        <end position="417"/>
    </location>
</feature>
<feature type="transmembrane region" description="Helical" evidence="2">
    <location>
        <begin position="132"/>
        <end position="153"/>
    </location>
</feature>
<feature type="transmembrane region" description="Helical" evidence="2">
    <location>
        <begin position="392"/>
        <end position="413"/>
    </location>
</feature>
<feature type="transmembrane region" description="Helical" evidence="2">
    <location>
        <begin position="165"/>
        <end position="185"/>
    </location>
</feature>
<dbReference type="SUPFAM" id="SSF103473">
    <property type="entry name" value="MFS general substrate transporter"/>
    <property type="match status" value="1"/>
</dbReference>
<evidence type="ECO:0000256" key="3">
    <source>
        <dbReference type="SAM" id="SignalP"/>
    </source>
</evidence>
<evidence type="ECO:0000256" key="2">
    <source>
        <dbReference type="SAM" id="Phobius"/>
    </source>
</evidence>
<keyword evidence="3" id="KW-0732">Signal</keyword>
<dbReference type="Pfam" id="PF07690">
    <property type="entry name" value="MFS_1"/>
    <property type="match status" value="1"/>
</dbReference>
<keyword evidence="2" id="KW-0472">Membrane</keyword>
<feature type="chain" id="PRO_5009314877" evidence="3">
    <location>
        <begin position="22"/>
        <end position="427"/>
    </location>
</feature>
<evidence type="ECO:0000313" key="5">
    <source>
        <dbReference type="Proteomes" id="UP000095287"/>
    </source>
</evidence>
<feature type="transmembrane region" description="Helical" evidence="2">
    <location>
        <begin position="105"/>
        <end position="125"/>
    </location>
</feature>
<evidence type="ECO:0000259" key="4">
    <source>
        <dbReference type="PROSITE" id="PS50850"/>
    </source>
</evidence>
<organism evidence="5 6">
    <name type="scientific">Steinernema glaseri</name>
    <dbReference type="NCBI Taxonomy" id="37863"/>
    <lineage>
        <taxon>Eukaryota</taxon>
        <taxon>Metazoa</taxon>
        <taxon>Ecdysozoa</taxon>
        <taxon>Nematoda</taxon>
        <taxon>Chromadorea</taxon>
        <taxon>Rhabditida</taxon>
        <taxon>Tylenchina</taxon>
        <taxon>Panagrolaimomorpha</taxon>
        <taxon>Strongyloidoidea</taxon>
        <taxon>Steinernematidae</taxon>
        <taxon>Steinernema</taxon>
    </lineage>
</organism>
<protein>
    <submittedName>
        <fullName evidence="6">MFS domain-containing protein</fullName>
    </submittedName>
</protein>
<dbReference type="AlphaFoldDB" id="A0A1I8AN98"/>
<reference evidence="6" key="1">
    <citation type="submission" date="2016-11" db="UniProtKB">
        <authorList>
            <consortium name="WormBaseParasite"/>
        </authorList>
    </citation>
    <scope>IDENTIFICATION</scope>
</reference>
<keyword evidence="2" id="KW-1133">Transmembrane helix</keyword>
<evidence type="ECO:0000313" key="6">
    <source>
        <dbReference type="WBParaSite" id="L893_g719.t1"/>
    </source>
</evidence>
<accession>A0A1I8AN98</accession>
<dbReference type="InterPro" id="IPR020846">
    <property type="entry name" value="MFS_dom"/>
</dbReference>
<dbReference type="PROSITE" id="PS50850">
    <property type="entry name" value="MFS"/>
    <property type="match status" value="1"/>
</dbReference>
<proteinExistence type="predicted"/>
<sequence>MLKYVTLTLSFLCLTLLVANAALFEFTVICMEDENHALHFSSYEQGILLGVISIGCILGTYPSIKLHDYFGFKYCFTLMGLLSAVGTLVVPLFGHMFYVILLDQLIQGVALASAFLALGVLPAAIGDDSQSGFFGSILTCSMQLGPILVMPVSGCLCSSHFGWQGAYVLFSAFTTVAFLLFFVVYEKYTERKQLSLIKGSYLEINSLHDENENETSSVPYRLIFASASFWGLMFVDFGDTCGYQLFMFYGPTYLNKVLHYEIEETGFFAAVPHLLSMLSKTVGGFFLDRSSCVSAGLRTMLFIAVSEMGMVLSFAVLAFVTAETAFLGQVMLNMLTVFSGLAFIGMISGSHIVGQQYAYLLTSAIAVQDSIAGLAVPLLVSLIAPNYAEQEWKLVFLVLTTMLLATTCAFLLLTKVEPAKWTMTQIK</sequence>
<feature type="transmembrane region" description="Helical" evidence="2">
    <location>
        <begin position="222"/>
        <end position="246"/>
    </location>
</feature>
<feature type="transmembrane region" description="Helical" evidence="2">
    <location>
        <begin position="326"/>
        <end position="345"/>
    </location>
</feature>
<dbReference type="InterPro" id="IPR036259">
    <property type="entry name" value="MFS_trans_sf"/>
</dbReference>
<dbReference type="Gene3D" id="1.20.1250.20">
    <property type="entry name" value="MFS general substrate transporter like domains"/>
    <property type="match status" value="2"/>
</dbReference>
<name>A0A1I8AN98_9BILA</name>
<keyword evidence="2" id="KW-0812">Transmembrane</keyword>
<dbReference type="PANTHER" id="PTHR45757">
    <property type="entry name" value="PROTEIN CBG23364-RELATED"/>
    <property type="match status" value="1"/>
</dbReference>
<feature type="signal peptide" evidence="3">
    <location>
        <begin position="1"/>
        <end position="21"/>
    </location>
</feature>
<feature type="transmembrane region" description="Helical" evidence="2">
    <location>
        <begin position="45"/>
        <end position="64"/>
    </location>
</feature>
<keyword evidence="5" id="KW-1185">Reference proteome</keyword>
<dbReference type="InterPro" id="IPR011701">
    <property type="entry name" value="MFS"/>
</dbReference>
<comment type="subcellular location">
    <subcellularLocation>
        <location evidence="1">Membrane</location>
        <topology evidence="1">Multi-pass membrane protein</topology>
    </subcellularLocation>
</comment>
<feature type="transmembrane region" description="Helical" evidence="2">
    <location>
        <begin position="266"/>
        <end position="287"/>
    </location>
</feature>
<feature type="transmembrane region" description="Helical" evidence="2">
    <location>
        <begin position="357"/>
        <end position="380"/>
    </location>
</feature>